<dbReference type="GO" id="GO:0008270">
    <property type="term" value="F:zinc ion binding"/>
    <property type="evidence" value="ECO:0007669"/>
    <property type="project" value="UniProtKB-UniRule"/>
</dbReference>
<evidence type="ECO:0000256" key="7">
    <source>
        <dbReference type="ARBA" id="ARBA00023049"/>
    </source>
</evidence>
<evidence type="ECO:0000313" key="15">
    <source>
        <dbReference type="EMBL" id="EYC26654.1"/>
    </source>
</evidence>
<keyword evidence="2 10" id="KW-0964">Secreted</keyword>
<keyword evidence="7 11" id="KW-0482">Metalloprotease</keyword>
<dbReference type="GO" id="GO:0018996">
    <property type="term" value="P:molting cycle, collagen and cuticulin-based cuticle"/>
    <property type="evidence" value="ECO:0007669"/>
    <property type="project" value="InterPro"/>
</dbReference>
<comment type="caution">
    <text evidence="11">Lacks conserved residue(s) required for the propagation of feature annotation.</text>
</comment>
<reference evidence="16" key="1">
    <citation type="journal article" date="2015" name="Nat. Genet.">
        <title>The genome and transcriptome of the zoonotic hookworm Ancylostoma ceylanicum identify infection-specific gene families.</title>
        <authorList>
            <person name="Schwarz E.M."/>
            <person name="Hu Y."/>
            <person name="Antoshechkin I."/>
            <person name="Miller M.M."/>
            <person name="Sternberg P.W."/>
            <person name="Aroian R.V."/>
        </authorList>
    </citation>
    <scope>NUCLEOTIDE SEQUENCE</scope>
    <source>
        <strain evidence="16">HY135</strain>
    </source>
</reference>
<evidence type="ECO:0000256" key="6">
    <source>
        <dbReference type="ARBA" id="ARBA00022833"/>
    </source>
</evidence>
<dbReference type="InterPro" id="IPR024079">
    <property type="entry name" value="MetalloPept_cat_dom_sf"/>
</dbReference>
<evidence type="ECO:0000256" key="12">
    <source>
        <dbReference type="RuleBase" id="RU361183"/>
    </source>
</evidence>
<dbReference type="PANTHER" id="PTHR10127:SF780">
    <property type="entry name" value="METALLOENDOPEPTIDASE"/>
    <property type="match status" value="1"/>
</dbReference>
<evidence type="ECO:0000256" key="9">
    <source>
        <dbReference type="ARBA" id="ARBA00023180"/>
    </source>
</evidence>
<accession>A0A016VGB2</accession>
<keyword evidence="3 11" id="KW-0645">Protease</keyword>
<evidence type="ECO:0000256" key="11">
    <source>
        <dbReference type="PROSITE-ProRule" id="PRU01211"/>
    </source>
</evidence>
<dbReference type="InterPro" id="IPR001506">
    <property type="entry name" value="Peptidase_M12A"/>
</dbReference>
<dbReference type="SUPFAM" id="SSF55486">
    <property type="entry name" value="Metalloproteases ('zincins'), catalytic domain"/>
    <property type="match status" value="1"/>
</dbReference>
<keyword evidence="6 11" id="KW-0862">Zinc</keyword>
<dbReference type="PANTHER" id="PTHR10127">
    <property type="entry name" value="DISCOIDIN, CUB, EGF, LAMININ , AND ZINC METALLOPROTEASE DOMAIN CONTAINING"/>
    <property type="match status" value="1"/>
</dbReference>
<feature type="transmembrane region" description="Helical" evidence="13">
    <location>
        <begin position="41"/>
        <end position="64"/>
    </location>
</feature>
<evidence type="ECO:0000313" key="16">
    <source>
        <dbReference type="Proteomes" id="UP000024635"/>
    </source>
</evidence>
<dbReference type="EMBL" id="JARK01001346">
    <property type="protein sequence ID" value="EYC26654.1"/>
    <property type="molecule type" value="Genomic_DNA"/>
</dbReference>
<evidence type="ECO:0000256" key="2">
    <source>
        <dbReference type="ARBA" id="ARBA00022525"/>
    </source>
</evidence>
<dbReference type="InterPro" id="IPR017050">
    <property type="entry name" value="Metallopeptidase_nem"/>
</dbReference>
<proteinExistence type="predicted"/>
<evidence type="ECO:0000256" key="1">
    <source>
        <dbReference type="ARBA" id="ARBA00004613"/>
    </source>
</evidence>
<keyword evidence="13" id="KW-1133">Transmembrane helix</keyword>
<dbReference type="STRING" id="53326.A0A016VGB2"/>
<dbReference type="GO" id="GO:0004222">
    <property type="term" value="F:metalloendopeptidase activity"/>
    <property type="evidence" value="ECO:0007669"/>
    <property type="project" value="UniProtKB-UniRule"/>
</dbReference>
<comment type="cofactor">
    <cofactor evidence="11 12">
        <name>Zn(2+)</name>
        <dbReference type="ChEBI" id="CHEBI:29105"/>
    </cofactor>
    <text evidence="11 12">Binds 1 zinc ion per subunit.</text>
</comment>
<evidence type="ECO:0000256" key="3">
    <source>
        <dbReference type="ARBA" id="ARBA00022670"/>
    </source>
</evidence>
<evidence type="ECO:0000259" key="14">
    <source>
        <dbReference type="PROSITE" id="PS51864"/>
    </source>
</evidence>
<dbReference type="Pfam" id="PF01400">
    <property type="entry name" value="Astacin"/>
    <property type="match status" value="2"/>
</dbReference>
<dbReference type="PIRSF" id="PIRSF036365">
    <property type="entry name" value="Astacin_nematoda"/>
    <property type="match status" value="1"/>
</dbReference>
<comment type="subcellular location">
    <subcellularLocation>
        <location evidence="1 10">Secreted</location>
    </subcellularLocation>
</comment>
<dbReference type="GO" id="GO:0005576">
    <property type="term" value="C:extracellular region"/>
    <property type="evidence" value="ECO:0007669"/>
    <property type="project" value="UniProtKB-SubCell"/>
</dbReference>
<dbReference type="InterPro" id="IPR001888">
    <property type="entry name" value="Transposase_1"/>
</dbReference>
<dbReference type="PRINTS" id="PR00480">
    <property type="entry name" value="ASTACIN"/>
</dbReference>
<evidence type="ECO:0000256" key="13">
    <source>
        <dbReference type="SAM" id="Phobius"/>
    </source>
</evidence>
<sequence length="407" mass="46324">MTEGILLVDYSKENATVTGHYYAALSFQLREAFKEKRRGKIWMRTIPTILLAVVYLSGAVLGGIRETGTRSRRSHDKHLQRRGSGTTGSKVIYYYFDKRINQTLKDLFLKAAKAWEDSTCIKFEENEEEWEAIKVEQLGGWDCAYTRIPRGPQYLSVDCGYFGGIAHEVGHALGLVHTQSRYDRDKYISVVWPNVEKEFNARYQDWIEKSPSEARKYLETFKKEYGTTLTSESDHYGVPYDYGSIMHYGTSDEDPPMIPTDLNHNRTMGSQFISFTDLLEINERHKCTVSCAPQKRKCENDGFFNPKKCDTCVCPSGYGGRFCENQPDDGGEDLKADATLQTIKLTIQSDRNASDHYVKHTTWIRTASKTGIEVEIENISDGLKAYGCAKAGVEIKTQDDQKLTGYR</sequence>
<keyword evidence="16" id="KW-1185">Reference proteome</keyword>
<dbReference type="GO" id="GO:0006508">
    <property type="term" value="P:proteolysis"/>
    <property type="evidence" value="ECO:0007669"/>
    <property type="project" value="UniProtKB-KW"/>
</dbReference>
<keyword evidence="13" id="KW-0812">Transmembrane</keyword>
<evidence type="ECO:0000256" key="8">
    <source>
        <dbReference type="ARBA" id="ARBA00023157"/>
    </source>
</evidence>
<dbReference type="SMART" id="SM00235">
    <property type="entry name" value="ZnMc"/>
    <property type="match status" value="1"/>
</dbReference>
<evidence type="ECO:0000256" key="5">
    <source>
        <dbReference type="ARBA" id="ARBA00022801"/>
    </source>
</evidence>
<protein>
    <recommendedName>
        <fullName evidence="10">Zinc metalloproteinase</fullName>
    </recommendedName>
</protein>
<feature type="binding site" evidence="11">
    <location>
        <position position="167"/>
    </location>
    <ligand>
        <name>Zn(2+)</name>
        <dbReference type="ChEBI" id="CHEBI:29105"/>
        <note>catalytic</note>
    </ligand>
</feature>
<feature type="active site" evidence="11">
    <location>
        <position position="168"/>
    </location>
</feature>
<comment type="caution">
    <text evidence="15">The sequence shown here is derived from an EMBL/GenBank/DDBJ whole genome shotgun (WGS) entry which is preliminary data.</text>
</comment>
<feature type="binding site" evidence="11">
    <location>
        <position position="171"/>
    </location>
    <ligand>
        <name>Zn(2+)</name>
        <dbReference type="ChEBI" id="CHEBI:29105"/>
        <note>catalytic</note>
    </ligand>
</feature>
<keyword evidence="8" id="KW-1015">Disulfide bond</keyword>
<dbReference type="Proteomes" id="UP000024635">
    <property type="component" value="Unassembled WGS sequence"/>
</dbReference>
<dbReference type="Pfam" id="PF01359">
    <property type="entry name" value="Transposase_1"/>
    <property type="match status" value="1"/>
</dbReference>
<feature type="domain" description="Peptidase M12A" evidence="14">
    <location>
        <begin position="73"/>
        <end position="288"/>
    </location>
</feature>
<name>A0A016VGB2_9BILA</name>
<dbReference type="PROSITE" id="PS51864">
    <property type="entry name" value="ASTACIN"/>
    <property type="match status" value="1"/>
</dbReference>
<keyword evidence="5 11" id="KW-0378">Hydrolase</keyword>
<dbReference type="Gene3D" id="3.40.390.10">
    <property type="entry name" value="Collagenase (Catalytic Domain)"/>
    <property type="match status" value="1"/>
</dbReference>
<keyword evidence="13" id="KW-0472">Membrane</keyword>
<dbReference type="OrthoDB" id="291007at2759"/>
<dbReference type="AlphaFoldDB" id="A0A016VGB2"/>
<dbReference type="InterPro" id="IPR006026">
    <property type="entry name" value="Peptidase_Metallo"/>
</dbReference>
<feature type="binding site" evidence="11">
    <location>
        <position position="177"/>
    </location>
    <ligand>
        <name>Zn(2+)</name>
        <dbReference type="ChEBI" id="CHEBI:29105"/>
        <note>catalytic</note>
    </ligand>
</feature>
<keyword evidence="4 11" id="KW-0479">Metal-binding</keyword>
<evidence type="ECO:0000256" key="4">
    <source>
        <dbReference type="ARBA" id="ARBA00022723"/>
    </source>
</evidence>
<gene>
    <name evidence="15" type="primary">Acey_s0010.g891</name>
    <name evidence="15" type="ORF">Y032_0010g891</name>
</gene>
<evidence type="ECO:0000256" key="10">
    <source>
        <dbReference type="PIRNR" id="PIRNR036365"/>
    </source>
</evidence>
<organism evidence="15 16">
    <name type="scientific">Ancylostoma ceylanicum</name>
    <dbReference type="NCBI Taxonomy" id="53326"/>
    <lineage>
        <taxon>Eukaryota</taxon>
        <taxon>Metazoa</taxon>
        <taxon>Ecdysozoa</taxon>
        <taxon>Nematoda</taxon>
        <taxon>Chromadorea</taxon>
        <taxon>Rhabditida</taxon>
        <taxon>Rhabditina</taxon>
        <taxon>Rhabditomorpha</taxon>
        <taxon>Strongyloidea</taxon>
        <taxon>Ancylostomatidae</taxon>
        <taxon>Ancylostomatinae</taxon>
        <taxon>Ancylostoma</taxon>
    </lineage>
</organism>
<keyword evidence="9" id="KW-0325">Glycoprotein</keyword>